<dbReference type="InterPro" id="IPR011990">
    <property type="entry name" value="TPR-like_helical_dom_sf"/>
</dbReference>
<dbReference type="SUPFAM" id="SSF51011">
    <property type="entry name" value="Glycosyl hydrolase domain"/>
    <property type="match status" value="1"/>
</dbReference>
<dbReference type="EMBL" id="SMMG02000007">
    <property type="protein sequence ID" value="KAA3466943.1"/>
    <property type="molecule type" value="Genomic_DNA"/>
</dbReference>
<dbReference type="CDD" id="cd11314">
    <property type="entry name" value="AmyAc_arch_bac_plant_AmyA"/>
    <property type="match status" value="1"/>
</dbReference>
<dbReference type="Gene3D" id="2.60.40.1180">
    <property type="entry name" value="Golgi alpha-mannosidase II"/>
    <property type="match status" value="1"/>
</dbReference>
<feature type="repeat" description="PPR" evidence="9">
    <location>
        <begin position="835"/>
        <end position="869"/>
    </location>
</feature>
<feature type="repeat" description="PPR" evidence="9">
    <location>
        <begin position="538"/>
        <end position="572"/>
    </location>
</feature>
<gene>
    <name evidence="14" type="ORF">EPI10_001999</name>
</gene>
<dbReference type="NCBIfam" id="TIGR00756">
    <property type="entry name" value="PPR"/>
    <property type="match status" value="4"/>
</dbReference>
<feature type="chain" id="PRO_5022947262" description="alpha-amylase" evidence="11">
    <location>
        <begin position="22"/>
        <end position="1118"/>
    </location>
</feature>
<evidence type="ECO:0000256" key="5">
    <source>
        <dbReference type="ARBA" id="ARBA00022737"/>
    </source>
</evidence>
<dbReference type="SMART" id="SM00810">
    <property type="entry name" value="Alpha-amyl_C2"/>
    <property type="match status" value="1"/>
</dbReference>
<dbReference type="InterPro" id="IPR002885">
    <property type="entry name" value="PPR_rpt"/>
</dbReference>
<feature type="domain" description="Alpha-amylase C-terminal beta-sheet" evidence="13">
    <location>
        <begin position="354"/>
        <end position="414"/>
    </location>
</feature>
<keyword evidence="11" id="KW-0732">Signal</keyword>
<dbReference type="EC" id="3.2.1.1" evidence="4"/>
<dbReference type="Gene3D" id="3.20.20.80">
    <property type="entry name" value="Glycosidases"/>
    <property type="match status" value="1"/>
</dbReference>
<accession>A0A5B6VCV1</accession>
<comment type="cofactor">
    <cofactor evidence="2">
        <name>Ca(2+)</name>
        <dbReference type="ChEBI" id="CHEBI:29108"/>
    </cofactor>
</comment>
<dbReference type="GO" id="GO:0003723">
    <property type="term" value="F:RNA binding"/>
    <property type="evidence" value="ECO:0007669"/>
    <property type="project" value="InterPro"/>
</dbReference>
<keyword evidence="8" id="KW-0326">Glycosidase</keyword>
<evidence type="ECO:0000256" key="7">
    <source>
        <dbReference type="ARBA" id="ARBA00023277"/>
    </source>
</evidence>
<keyword evidence="15" id="KW-1185">Reference proteome</keyword>
<evidence type="ECO:0000256" key="6">
    <source>
        <dbReference type="ARBA" id="ARBA00022801"/>
    </source>
</evidence>
<dbReference type="GO" id="GO:0009451">
    <property type="term" value="P:RNA modification"/>
    <property type="evidence" value="ECO:0007669"/>
    <property type="project" value="InterPro"/>
</dbReference>
<comment type="caution">
    <text evidence="14">The sequence shown here is derived from an EMBL/GenBank/DDBJ whole genome shotgun (WGS) entry which is preliminary data.</text>
</comment>
<evidence type="ECO:0000259" key="13">
    <source>
        <dbReference type="SMART" id="SM00810"/>
    </source>
</evidence>
<dbReference type="Pfam" id="PF13041">
    <property type="entry name" value="PPR_2"/>
    <property type="match status" value="2"/>
</dbReference>
<dbReference type="InterPro" id="IPR046848">
    <property type="entry name" value="E_motif"/>
</dbReference>
<evidence type="ECO:0000256" key="10">
    <source>
        <dbReference type="RuleBase" id="RU003615"/>
    </source>
</evidence>
<dbReference type="Pfam" id="PF00128">
    <property type="entry name" value="Alpha-amylase"/>
    <property type="match status" value="1"/>
</dbReference>
<evidence type="ECO:0000256" key="1">
    <source>
        <dbReference type="ARBA" id="ARBA00000548"/>
    </source>
</evidence>
<dbReference type="SMART" id="SM00642">
    <property type="entry name" value="Aamy"/>
    <property type="match status" value="1"/>
</dbReference>
<feature type="repeat" description="PPR" evidence="9">
    <location>
        <begin position="936"/>
        <end position="970"/>
    </location>
</feature>
<dbReference type="InterPro" id="IPR017853">
    <property type="entry name" value="GH"/>
</dbReference>
<evidence type="ECO:0000256" key="2">
    <source>
        <dbReference type="ARBA" id="ARBA00001913"/>
    </source>
</evidence>
<name>A0A5B6VCV1_9ROSI</name>
<keyword evidence="5" id="KW-0677">Repeat</keyword>
<dbReference type="FunFam" id="1.25.40.10:FF:000090">
    <property type="entry name" value="Pentatricopeptide repeat-containing protein, chloroplastic"/>
    <property type="match status" value="1"/>
</dbReference>
<evidence type="ECO:0000259" key="12">
    <source>
        <dbReference type="SMART" id="SM00642"/>
    </source>
</evidence>
<dbReference type="Proteomes" id="UP000325315">
    <property type="component" value="Unassembled WGS sequence"/>
</dbReference>
<feature type="repeat" description="PPR" evidence="9">
    <location>
        <begin position="608"/>
        <end position="638"/>
    </location>
</feature>
<dbReference type="Pfam" id="PF20431">
    <property type="entry name" value="E_motif"/>
    <property type="match status" value="1"/>
</dbReference>
<organism evidence="14 15">
    <name type="scientific">Gossypium australe</name>
    <dbReference type="NCBI Taxonomy" id="47621"/>
    <lineage>
        <taxon>Eukaryota</taxon>
        <taxon>Viridiplantae</taxon>
        <taxon>Streptophyta</taxon>
        <taxon>Embryophyta</taxon>
        <taxon>Tracheophyta</taxon>
        <taxon>Spermatophyta</taxon>
        <taxon>Magnoliopsida</taxon>
        <taxon>eudicotyledons</taxon>
        <taxon>Gunneridae</taxon>
        <taxon>Pentapetalae</taxon>
        <taxon>rosids</taxon>
        <taxon>malvids</taxon>
        <taxon>Malvales</taxon>
        <taxon>Malvaceae</taxon>
        <taxon>Malvoideae</taxon>
        <taxon>Gossypium</taxon>
    </lineage>
</organism>
<dbReference type="Pfam" id="PF07821">
    <property type="entry name" value="Alpha-amyl_C2"/>
    <property type="match status" value="1"/>
</dbReference>
<proteinExistence type="inferred from homology"/>
<evidence type="ECO:0000256" key="8">
    <source>
        <dbReference type="ARBA" id="ARBA00023295"/>
    </source>
</evidence>
<dbReference type="AlphaFoldDB" id="A0A5B6VCV1"/>
<dbReference type="InterPro" id="IPR006046">
    <property type="entry name" value="Alpha_amylase"/>
</dbReference>
<keyword evidence="7" id="KW-0119">Carbohydrate metabolism</keyword>
<dbReference type="PANTHER" id="PTHR47926">
    <property type="entry name" value="PENTATRICOPEPTIDE REPEAT-CONTAINING PROTEIN"/>
    <property type="match status" value="1"/>
</dbReference>
<dbReference type="InterPro" id="IPR012850">
    <property type="entry name" value="A-amylase_bs_C"/>
</dbReference>
<evidence type="ECO:0000313" key="15">
    <source>
        <dbReference type="Proteomes" id="UP000325315"/>
    </source>
</evidence>
<evidence type="ECO:0000256" key="9">
    <source>
        <dbReference type="PROSITE-ProRule" id="PRU00708"/>
    </source>
</evidence>
<reference evidence="15" key="1">
    <citation type="journal article" date="2019" name="Plant Biotechnol. J.">
        <title>Genome sequencing of the Australian wild diploid species Gossypium australe highlights disease resistance and delayed gland morphogenesis.</title>
        <authorList>
            <person name="Cai Y."/>
            <person name="Cai X."/>
            <person name="Wang Q."/>
            <person name="Wang P."/>
            <person name="Zhang Y."/>
            <person name="Cai C."/>
            <person name="Xu Y."/>
            <person name="Wang K."/>
            <person name="Zhou Z."/>
            <person name="Wang C."/>
            <person name="Geng S."/>
            <person name="Li B."/>
            <person name="Dong Q."/>
            <person name="Hou Y."/>
            <person name="Wang H."/>
            <person name="Ai P."/>
            <person name="Liu Z."/>
            <person name="Yi F."/>
            <person name="Sun M."/>
            <person name="An G."/>
            <person name="Cheng J."/>
            <person name="Zhang Y."/>
            <person name="Shi Q."/>
            <person name="Xie Y."/>
            <person name="Shi X."/>
            <person name="Chang Y."/>
            <person name="Huang F."/>
            <person name="Chen Y."/>
            <person name="Hong S."/>
            <person name="Mi L."/>
            <person name="Sun Q."/>
            <person name="Zhang L."/>
            <person name="Zhou B."/>
            <person name="Peng R."/>
            <person name="Zhang X."/>
            <person name="Liu F."/>
        </authorList>
    </citation>
    <scope>NUCLEOTIDE SEQUENCE [LARGE SCALE GENOMIC DNA]</scope>
    <source>
        <strain evidence="15">cv. PA1801</strain>
    </source>
</reference>
<dbReference type="GO" id="GO:0005509">
    <property type="term" value="F:calcium ion binding"/>
    <property type="evidence" value="ECO:0007669"/>
    <property type="project" value="InterPro"/>
</dbReference>
<dbReference type="Gene3D" id="1.25.40.10">
    <property type="entry name" value="Tetratricopeptide repeat domain"/>
    <property type="match status" value="5"/>
</dbReference>
<dbReference type="OrthoDB" id="204980at2759"/>
<feature type="domain" description="Glycosyl hydrolase family 13 catalytic" evidence="12">
    <location>
        <begin position="22"/>
        <end position="353"/>
    </location>
</feature>
<keyword evidence="6" id="KW-0378">Hydrolase</keyword>
<evidence type="ECO:0000256" key="3">
    <source>
        <dbReference type="ARBA" id="ARBA00008061"/>
    </source>
</evidence>
<dbReference type="FunFam" id="1.25.40.10:FF:000344">
    <property type="entry name" value="Pentatricopeptide repeat-containing protein"/>
    <property type="match status" value="1"/>
</dbReference>
<dbReference type="PROSITE" id="PS51375">
    <property type="entry name" value="PPR"/>
    <property type="match status" value="5"/>
</dbReference>
<dbReference type="InterPro" id="IPR006047">
    <property type="entry name" value="GH13_cat_dom"/>
</dbReference>
<dbReference type="Pfam" id="PF01535">
    <property type="entry name" value="PPR"/>
    <property type="match status" value="5"/>
</dbReference>
<dbReference type="PRINTS" id="PR00110">
    <property type="entry name" value="ALPHAAMYLASE"/>
</dbReference>
<feature type="repeat" description="PPR" evidence="9">
    <location>
        <begin position="639"/>
        <end position="673"/>
    </location>
</feature>
<dbReference type="GO" id="GO:0005975">
    <property type="term" value="P:carbohydrate metabolic process"/>
    <property type="evidence" value="ECO:0007669"/>
    <property type="project" value="InterPro"/>
</dbReference>
<dbReference type="GO" id="GO:0004556">
    <property type="term" value="F:alpha-amylase activity"/>
    <property type="evidence" value="ECO:0007669"/>
    <property type="project" value="UniProtKB-EC"/>
</dbReference>
<protein>
    <recommendedName>
        <fullName evidence="4">alpha-amylase</fullName>
        <ecNumber evidence="4">3.2.1.1</ecNumber>
    </recommendedName>
</protein>
<evidence type="ECO:0000313" key="14">
    <source>
        <dbReference type="EMBL" id="KAA3466943.1"/>
    </source>
</evidence>
<dbReference type="SUPFAM" id="SSF51445">
    <property type="entry name" value="(Trans)glycosidases"/>
    <property type="match status" value="1"/>
</dbReference>
<dbReference type="PANTHER" id="PTHR47926:SF347">
    <property type="entry name" value="PENTATRICOPEPTIDE REPEAT-CONTAINING PROTEIN"/>
    <property type="match status" value="1"/>
</dbReference>
<feature type="signal peptide" evidence="11">
    <location>
        <begin position="1"/>
        <end position="21"/>
    </location>
</feature>
<dbReference type="InterPro" id="IPR046960">
    <property type="entry name" value="PPR_At4g14850-like_plant"/>
</dbReference>
<evidence type="ECO:0000256" key="11">
    <source>
        <dbReference type="SAM" id="SignalP"/>
    </source>
</evidence>
<comment type="catalytic activity">
    <reaction evidence="1">
        <text>Endohydrolysis of (1-&gt;4)-alpha-D-glucosidic linkages in polysaccharides containing three or more (1-&gt;4)-alpha-linked D-glucose units.</text>
        <dbReference type="EC" id="3.2.1.1"/>
    </reaction>
</comment>
<evidence type="ECO:0000256" key="4">
    <source>
        <dbReference type="ARBA" id="ARBA00012595"/>
    </source>
</evidence>
<sequence length="1118" mass="123646">MLTSLCFVFIFIFVFSPFATPTLLFQGFNWESSNKAGGWYNFLQSSVSDIANACVTHVWLPPPSQSAAPQGYLPGRLYDLDASKYGSQAELKSLIDAFHQKGVKCVADIVINHRTAERQDNRGIYCLFEGGTSDDRLDWGPSFICKDDTAYSDGTGNADTGQPYDPAPDIDHLNPRVQNELSDWLNWLKTKIGFDGWRFDFVRGYAPTITKIYMDRTSPDFAVGEKWEDFIDGQEDLHRAALKDWVEAAGGAVTAFDFTTKGVLNDAVQGKLWRLKDSNGKPPGMIGLLPQNAVTFIDNHDTGSTQNIWPFPSDKIMQGYAYILTHAGIPSIFSDHFFDLGLKDEISKLVEIRNRNGIQSTSTVTILASESELYMASIDDKIIMKIGPKMDLGNLVPPNYQLATSGNNYAVWEKKIRAKVPSMSLGNSFGLCFFHSLLKSQLQTKTLKSSLLIFRQLLQSNLKPSDLTFSLLIKASASSSFPSNSLKSKIEANQMHTHLFKSGILQLVYVKTGLLNLYVNLGCIENARFLFEEMPDRDVVAWNALISGYSKNCYDIFAFNLFIEMVREGFRPEATTLVGLVPSCGSFELAFQGKSIHGFGVKAGLDKDSKVKNVLTSMYAKCGDLEGAEILFEEMVEKSVVSWNTMIGAYGQNGLFDEAMVLFNKMRAQALEANSVTLMSLLSANADPETLHCFAIKVGFVNNASVIASLVCVYAKCGDSESAELLHKSLSQENLVSLTALVSSYAEKGNMDKVVPCFTRSQMLDVELDEVAMVSILHGVKNPANIAIGLAFHGYGIKTGLFIHCLVANGLISMYSRFNDIEAVFSLFSEMQEKPLISWNSIISSCVQAGRTGDAMELFCQMRMYGQVPDAITIATMLSGCSQLGYLQFGKKLHGFILRNNLEMEDFIGTALIDMYVKCGTIELAKRIFKSIKEPCLATWNTMITGYGIGGFENKAFNHYTELQKRGLKPDKITFLGVLAACIHGGNVDKGRRYFQMMVEEFGISPSLQHCASMVALLSRCGYFGEALLFIRNMESEPDSAVWGALLNGCCIHQEVKLGEYLAKKLYLLDHRNGGLYVLMSNLYASKGMWDDVARVRQIMKDTGGDGCSGTSLIELTS</sequence>
<comment type="similarity">
    <text evidence="3 10">Belongs to the glycosyl hydrolase 13 family.</text>
</comment>
<dbReference type="InterPro" id="IPR013780">
    <property type="entry name" value="Glyco_hydro_b"/>
</dbReference>